<dbReference type="PANTHER" id="PTHR43036">
    <property type="entry name" value="OSJNBB0011N17.9 PROTEIN"/>
    <property type="match status" value="1"/>
</dbReference>
<dbReference type="Gene3D" id="3.40.50.150">
    <property type="entry name" value="Vaccinia Virus protein VP39"/>
    <property type="match status" value="1"/>
</dbReference>
<dbReference type="Proteomes" id="UP000001876">
    <property type="component" value="Unassembled WGS sequence"/>
</dbReference>
<gene>
    <name evidence="2" type="ORF">MICPUCDRAFT_22846</name>
</gene>
<feature type="domain" description="Methyltransferase type 11" evidence="1">
    <location>
        <begin position="149"/>
        <end position="188"/>
    </location>
</feature>
<proteinExistence type="predicted"/>
<dbReference type="eggNOG" id="KOG1269">
    <property type="taxonomic scope" value="Eukaryota"/>
</dbReference>
<dbReference type="EMBL" id="GG663749">
    <property type="protein sequence ID" value="EEH52055.1"/>
    <property type="molecule type" value="Genomic_DNA"/>
</dbReference>
<evidence type="ECO:0000313" key="3">
    <source>
        <dbReference type="Proteomes" id="UP000001876"/>
    </source>
</evidence>
<sequence length="273" mass="30653">MSAAALVPTVLPSRPRAASSSSSSSRRPLGRAVVVVTRAAGGAIRREVLSREERTKIVTVDDANWYALQRLVTHVDDEFLAQLTQLYRERVPTGARVLDMCSSWVSHLPEEVSYEEVVGHGMNIEELSKNPRLDRFFVRNLNESPGFAAKDNSFDAVLCCVSVQYLQRPEEVFAEVYRVLKPGGVFIVSFSNRQFYEKAIRAWRDGSGYSRAGLVKQYFDCVEGFTRAEVITEVGVTPDDSIVGKLRRFVKRSASDPFYAVVAYRNFQPIVED</sequence>
<dbReference type="GO" id="GO:0008757">
    <property type="term" value="F:S-adenosylmethionine-dependent methyltransferase activity"/>
    <property type="evidence" value="ECO:0007669"/>
    <property type="project" value="InterPro"/>
</dbReference>
<dbReference type="CDD" id="cd02440">
    <property type="entry name" value="AdoMet_MTases"/>
    <property type="match status" value="1"/>
</dbReference>
<keyword evidence="3" id="KW-1185">Reference proteome</keyword>
<dbReference type="KEGG" id="mpp:MICPUCDRAFT_22846"/>
<dbReference type="PANTHER" id="PTHR43036:SF2">
    <property type="entry name" value="OS04G0481300 PROTEIN"/>
    <property type="match status" value="1"/>
</dbReference>
<dbReference type="Pfam" id="PF08241">
    <property type="entry name" value="Methyltransf_11"/>
    <property type="match status" value="1"/>
</dbReference>
<evidence type="ECO:0000259" key="1">
    <source>
        <dbReference type="Pfam" id="PF08241"/>
    </source>
</evidence>
<dbReference type="GeneID" id="9689123"/>
<dbReference type="OrthoDB" id="2013972at2759"/>
<dbReference type="AlphaFoldDB" id="C1N766"/>
<dbReference type="InterPro" id="IPR029063">
    <property type="entry name" value="SAM-dependent_MTases_sf"/>
</dbReference>
<evidence type="ECO:0000313" key="2">
    <source>
        <dbReference type="EMBL" id="EEH52055.1"/>
    </source>
</evidence>
<organism evidence="3">
    <name type="scientific">Micromonas pusilla (strain CCMP1545)</name>
    <name type="common">Picoplanktonic green alga</name>
    <dbReference type="NCBI Taxonomy" id="564608"/>
    <lineage>
        <taxon>Eukaryota</taxon>
        <taxon>Viridiplantae</taxon>
        <taxon>Chlorophyta</taxon>
        <taxon>Mamiellophyceae</taxon>
        <taxon>Mamiellales</taxon>
        <taxon>Mamiellaceae</taxon>
        <taxon>Micromonas</taxon>
    </lineage>
</organism>
<dbReference type="InterPro" id="IPR013216">
    <property type="entry name" value="Methyltransf_11"/>
</dbReference>
<name>C1N766_MICPC</name>
<dbReference type="RefSeq" id="XP_003063682.1">
    <property type="nucleotide sequence ID" value="XM_003063636.1"/>
</dbReference>
<dbReference type="STRING" id="564608.C1N766"/>
<accession>C1N766</accession>
<dbReference type="OMA" id="DMMSSWV"/>
<dbReference type="SUPFAM" id="SSF53335">
    <property type="entry name" value="S-adenosyl-L-methionine-dependent methyltransferases"/>
    <property type="match status" value="1"/>
</dbReference>
<protein>
    <submittedName>
        <fullName evidence="2">Predicted protein</fullName>
    </submittedName>
</protein>
<reference evidence="2 3" key="1">
    <citation type="journal article" date="2009" name="Science">
        <title>Green evolution and dynamic adaptations revealed by genomes of the marine picoeukaryotes Micromonas.</title>
        <authorList>
            <person name="Worden A.Z."/>
            <person name="Lee J.H."/>
            <person name="Mock T."/>
            <person name="Rouze P."/>
            <person name="Simmons M.P."/>
            <person name="Aerts A.L."/>
            <person name="Allen A.E."/>
            <person name="Cuvelier M.L."/>
            <person name="Derelle E."/>
            <person name="Everett M.V."/>
            <person name="Foulon E."/>
            <person name="Grimwood J."/>
            <person name="Gundlach H."/>
            <person name="Henrissat B."/>
            <person name="Napoli C."/>
            <person name="McDonald S.M."/>
            <person name="Parker M.S."/>
            <person name="Rombauts S."/>
            <person name="Salamov A."/>
            <person name="Von Dassow P."/>
            <person name="Badger J.H."/>
            <person name="Coutinho P.M."/>
            <person name="Demir E."/>
            <person name="Dubchak I."/>
            <person name="Gentemann C."/>
            <person name="Eikrem W."/>
            <person name="Gready J.E."/>
            <person name="John U."/>
            <person name="Lanier W."/>
            <person name="Lindquist E.A."/>
            <person name="Lucas S."/>
            <person name="Mayer K.F."/>
            <person name="Moreau H."/>
            <person name="Not F."/>
            <person name="Otillar R."/>
            <person name="Panaud O."/>
            <person name="Pangilinan J."/>
            <person name="Paulsen I."/>
            <person name="Piegu B."/>
            <person name="Poliakov A."/>
            <person name="Robbens S."/>
            <person name="Schmutz J."/>
            <person name="Toulza E."/>
            <person name="Wyss T."/>
            <person name="Zelensky A."/>
            <person name="Zhou K."/>
            <person name="Armbrust E.V."/>
            <person name="Bhattacharya D."/>
            <person name="Goodenough U.W."/>
            <person name="Van de Peer Y."/>
            <person name="Grigoriev I.V."/>
        </authorList>
    </citation>
    <scope>NUCLEOTIDE SEQUENCE [LARGE SCALE GENOMIC DNA]</scope>
    <source>
        <strain evidence="2 3">CCMP1545</strain>
    </source>
</reference>